<gene>
    <name evidence="1" type="ORF">P5673_013188</name>
</gene>
<organism evidence="1 2">
    <name type="scientific">Acropora cervicornis</name>
    <name type="common">Staghorn coral</name>
    <dbReference type="NCBI Taxonomy" id="6130"/>
    <lineage>
        <taxon>Eukaryota</taxon>
        <taxon>Metazoa</taxon>
        <taxon>Cnidaria</taxon>
        <taxon>Anthozoa</taxon>
        <taxon>Hexacorallia</taxon>
        <taxon>Scleractinia</taxon>
        <taxon>Astrocoeniina</taxon>
        <taxon>Acroporidae</taxon>
        <taxon>Acropora</taxon>
    </lineage>
</organism>
<dbReference type="EMBL" id="JARQWQ010000025">
    <property type="protein sequence ID" value="KAK2563476.1"/>
    <property type="molecule type" value="Genomic_DNA"/>
</dbReference>
<name>A0AAD9V6V6_ACRCE</name>
<accession>A0AAD9V6V6</accession>
<reference evidence="1" key="2">
    <citation type="journal article" date="2023" name="Science">
        <title>Genomic signatures of disease resistance in endangered staghorn corals.</title>
        <authorList>
            <person name="Vollmer S.V."/>
            <person name="Selwyn J.D."/>
            <person name="Despard B.A."/>
            <person name="Roesel C.L."/>
        </authorList>
    </citation>
    <scope>NUCLEOTIDE SEQUENCE</scope>
    <source>
        <strain evidence="1">K2</strain>
    </source>
</reference>
<evidence type="ECO:0000313" key="1">
    <source>
        <dbReference type="EMBL" id="KAK2563476.1"/>
    </source>
</evidence>
<sequence>MVQFPTLSLGISRHNNQEFTFTKRQYDYVGIFNLHLKPLSSFYLCGKEAGAFTGVQREGGLGSIEEYCTSPPSKKNNGPRQMAVSTAV</sequence>
<protein>
    <submittedName>
        <fullName evidence="1">Uncharacterized protein</fullName>
    </submittedName>
</protein>
<evidence type="ECO:0000313" key="2">
    <source>
        <dbReference type="Proteomes" id="UP001249851"/>
    </source>
</evidence>
<dbReference type="AlphaFoldDB" id="A0AAD9V6V6"/>
<keyword evidence="2" id="KW-1185">Reference proteome</keyword>
<comment type="caution">
    <text evidence="1">The sequence shown here is derived from an EMBL/GenBank/DDBJ whole genome shotgun (WGS) entry which is preliminary data.</text>
</comment>
<proteinExistence type="predicted"/>
<dbReference type="Proteomes" id="UP001249851">
    <property type="component" value="Unassembled WGS sequence"/>
</dbReference>
<reference evidence="1" key="1">
    <citation type="journal article" date="2023" name="G3 (Bethesda)">
        <title>Whole genome assembly and annotation of the endangered Caribbean coral Acropora cervicornis.</title>
        <authorList>
            <person name="Selwyn J.D."/>
            <person name="Vollmer S.V."/>
        </authorList>
    </citation>
    <scope>NUCLEOTIDE SEQUENCE</scope>
    <source>
        <strain evidence="1">K2</strain>
    </source>
</reference>